<dbReference type="RefSeq" id="WP_060528642.1">
    <property type="nucleotide sequence ID" value="NZ_KQ556867.1"/>
</dbReference>
<dbReference type="InterPro" id="IPR004864">
    <property type="entry name" value="LEA_2"/>
</dbReference>
<dbReference type="AlphaFoldDB" id="A0A0T5Z0B6"/>
<evidence type="ECO:0000259" key="2">
    <source>
        <dbReference type="Pfam" id="PF03168"/>
    </source>
</evidence>
<organism evidence="3 6">
    <name type="scientific">endosymbiont of Ridgeia piscesae</name>
    <dbReference type="NCBI Taxonomy" id="54398"/>
    <lineage>
        <taxon>Bacteria</taxon>
        <taxon>Pseudomonadati</taxon>
        <taxon>Pseudomonadota</taxon>
        <taxon>Gammaproteobacteria</taxon>
        <taxon>sulfur-oxidizing symbionts</taxon>
    </lineage>
</organism>
<dbReference type="SUPFAM" id="SSF117070">
    <property type="entry name" value="LEA14-like"/>
    <property type="match status" value="1"/>
</dbReference>
<name>A0A0T5Z0B6_9GAMM</name>
<evidence type="ECO:0000313" key="6">
    <source>
        <dbReference type="Proteomes" id="UP000051634"/>
    </source>
</evidence>
<reference evidence="5 6" key="1">
    <citation type="submission" date="2015-11" db="EMBL/GenBank/DDBJ databases">
        <title>The genome of Candidatus Endoriftia persephone in Ridgeia piscesae and population structure of the North Eastern Pacific vestimentiferan symbionts.</title>
        <authorList>
            <person name="Perez M."/>
            <person name="Juniper K.S."/>
        </authorList>
    </citation>
    <scope>NUCLEOTIDE SEQUENCE [LARGE SCALE GENOMIC DNA]</scope>
    <source>
        <strain evidence="4">Ind10</strain>
        <strain evidence="3">Ind11</strain>
    </source>
</reference>
<dbReference type="EMBL" id="LDXT01000058">
    <property type="protein sequence ID" value="KRT56323.1"/>
    <property type="molecule type" value="Genomic_DNA"/>
</dbReference>
<proteinExistence type="predicted"/>
<protein>
    <submittedName>
        <fullName evidence="3">LEA14-like dessication related protein</fullName>
    </submittedName>
</protein>
<feature type="domain" description="Late embryogenesis abundant protein LEA-2 subgroup" evidence="2">
    <location>
        <begin position="54"/>
        <end position="148"/>
    </location>
</feature>
<dbReference type="Pfam" id="PF03168">
    <property type="entry name" value="LEA_2"/>
    <property type="match status" value="1"/>
</dbReference>
<gene>
    <name evidence="3" type="ORF">Ga0074115_13913</name>
    <name evidence="4" type="ORF">Ga0076813_12203</name>
</gene>
<evidence type="ECO:0000313" key="3">
    <source>
        <dbReference type="EMBL" id="KRT56323.1"/>
    </source>
</evidence>
<evidence type="ECO:0000313" key="4">
    <source>
        <dbReference type="EMBL" id="KRT57792.1"/>
    </source>
</evidence>
<evidence type="ECO:0000256" key="1">
    <source>
        <dbReference type="SAM" id="MobiDB-lite"/>
    </source>
</evidence>
<feature type="region of interest" description="Disordered" evidence="1">
    <location>
        <begin position="153"/>
        <end position="186"/>
    </location>
</feature>
<sequence>MWRFITPWLRLTSLILALAGWGICFASPPLPTVYLEGLQVESLTEPEHLYRVSLALRNPGKLPLRLRRFSYHLDLNGSRFCEAEIPLAFILKPYTIRRLTAVTSSDLFNIVGHFGKVMFNRDLPLQYSLEGSFQLVGEAREIPVSAEGQITIEYPRTPGIAPDPKPLKQQKTSDQSDQKQATPDHQ</sequence>
<dbReference type="Gene3D" id="2.60.40.1820">
    <property type="match status" value="1"/>
</dbReference>
<keyword evidence="6" id="KW-1185">Reference proteome</keyword>
<evidence type="ECO:0000313" key="5">
    <source>
        <dbReference type="Proteomes" id="UP000051276"/>
    </source>
</evidence>
<dbReference type="EMBL" id="LMXI01000474">
    <property type="protein sequence ID" value="KRT57792.1"/>
    <property type="molecule type" value="Genomic_DNA"/>
</dbReference>
<feature type="compositionally biased region" description="Basic and acidic residues" evidence="1">
    <location>
        <begin position="174"/>
        <end position="186"/>
    </location>
</feature>
<dbReference type="Proteomes" id="UP000051634">
    <property type="component" value="Unassembled WGS sequence"/>
</dbReference>
<dbReference type="Proteomes" id="UP000051276">
    <property type="component" value="Unassembled WGS sequence"/>
</dbReference>
<accession>A0A0T5Z0B6</accession>
<comment type="caution">
    <text evidence="3">The sequence shown here is derived from an EMBL/GenBank/DDBJ whole genome shotgun (WGS) entry which is preliminary data.</text>
</comment>